<dbReference type="Proteomes" id="UP000037035">
    <property type="component" value="Unassembled WGS sequence"/>
</dbReference>
<sequence length="153" mass="17224">MPVSYCSKVPAKFVYLRCPVHQNPAPAPASNHIVLPKPQPFDGTCVAAAEAFFGQIGLHAITYPERFPTNASKVALAVSFMKDYTATWSQPYLDKVFNGEMVVFKHFLNHCESSFFDHNLRHCAKVGLPKMRQTGTMLAYMQDFNPHTCTQWP</sequence>
<accession>A0A0L6V0Q3</accession>
<organism evidence="1 2">
    <name type="scientific">Puccinia sorghi</name>
    <dbReference type="NCBI Taxonomy" id="27349"/>
    <lineage>
        <taxon>Eukaryota</taxon>
        <taxon>Fungi</taxon>
        <taxon>Dikarya</taxon>
        <taxon>Basidiomycota</taxon>
        <taxon>Pucciniomycotina</taxon>
        <taxon>Pucciniomycetes</taxon>
        <taxon>Pucciniales</taxon>
        <taxon>Pucciniaceae</taxon>
        <taxon>Puccinia</taxon>
    </lineage>
</organism>
<dbReference type="VEuPathDB" id="FungiDB:VP01_3045g3"/>
<evidence type="ECO:0008006" key="3">
    <source>
        <dbReference type="Google" id="ProtNLM"/>
    </source>
</evidence>
<keyword evidence="2" id="KW-1185">Reference proteome</keyword>
<protein>
    <recommendedName>
        <fullName evidence="3">Retrotransposon gag domain-containing protein</fullName>
    </recommendedName>
</protein>
<dbReference type="EMBL" id="LAVV01007997">
    <property type="protein sequence ID" value="KNZ54092.1"/>
    <property type="molecule type" value="Genomic_DNA"/>
</dbReference>
<gene>
    <name evidence="1" type="ORF">VP01_3045g3</name>
</gene>
<name>A0A0L6V0Q3_9BASI</name>
<dbReference type="AlphaFoldDB" id="A0A0L6V0Q3"/>
<evidence type="ECO:0000313" key="1">
    <source>
        <dbReference type="EMBL" id="KNZ54092.1"/>
    </source>
</evidence>
<proteinExistence type="predicted"/>
<evidence type="ECO:0000313" key="2">
    <source>
        <dbReference type="Proteomes" id="UP000037035"/>
    </source>
</evidence>
<comment type="caution">
    <text evidence="1">The sequence shown here is derived from an EMBL/GenBank/DDBJ whole genome shotgun (WGS) entry which is preliminary data.</text>
</comment>
<reference evidence="1 2" key="1">
    <citation type="submission" date="2015-08" db="EMBL/GenBank/DDBJ databases">
        <title>Next Generation Sequencing and Analysis of the Genome of Puccinia sorghi L Schw, the Causal Agent of Maize Common Rust.</title>
        <authorList>
            <person name="Rochi L."/>
            <person name="Burguener G."/>
            <person name="Darino M."/>
            <person name="Turjanski A."/>
            <person name="Kreff E."/>
            <person name="Dieguez M.J."/>
            <person name="Sacco F."/>
        </authorList>
    </citation>
    <scope>NUCLEOTIDE SEQUENCE [LARGE SCALE GENOMIC DNA]</scope>
    <source>
        <strain evidence="1 2">RO10H11247</strain>
    </source>
</reference>